<comment type="caution">
    <text evidence="2">The sequence shown here is derived from an EMBL/GenBank/DDBJ whole genome shotgun (WGS) entry which is preliminary data.</text>
</comment>
<accession>A0ABQ9G058</accession>
<proteinExistence type="predicted"/>
<name>A0ABQ9G058_9NEOP</name>
<feature type="region of interest" description="Disordered" evidence="1">
    <location>
        <begin position="151"/>
        <end position="171"/>
    </location>
</feature>
<feature type="compositionally biased region" description="Basic and acidic residues" evidence="1">
    <location>
        <begin position="161"/>
        <end position="171"/>
    </location>
</feature>
<feature type="region of interest" description="Disordered" evidence="1">
    <location>
        <begin position="341"/>
        <end position="379"/>
    </location>
</feature>
<gene>
    <name evidence="2" type="ORF">PR048_033393</name>
</gene>
<sequence length="787" mass="87209">MLAQSSASTVTAGDQCAVDISLFLHKTVKSSLQVIELAAYDEPIVTVYKHVLIVTSACLAYTAMDSHKHPTPLKCDQYHLFVFDVTPQLLLLTPFLSELLVIGAHGCGAFIYWRRVTRGVSNKDWPNDKRIAEEKPFKFYMSSNNNANFAGKNGAPPECKGGGKRDIPEKNPRASGIVWHDSHFRKSGSDPAGDRTRFALVGGRQDRRCRAVSPLASHQSEPGSIPGRVTGFSHVGIVLLVGGFSRGSPVSPAISFRCCSILTSIILIGSQDLAVKSHPNLFTYFSFAIRLSLDEFLSDTPLGRSLGTQSLRVQDRSNVSFMCNTLAIVYNGKMRRVWSSAGMKGRRGEGDTRENPPTSGIIRRDPRVRKSGIRPGRGLNPVRRALKENLLIPTRLMRRERTKLNVEHTLFTRLEYPPPTKANRDRITAGSVPGFRMQESCQTMPLVGAFSRGYLVPPVFEFRALLHTHLTSPSSALKTSLLRTVQISQLNYTLKLNHGEFQCFNQSNVSDRFNMARSHSSLTVKVGHAPGRPTSTLLEALSLLQQDVAVVTQRKVTWAFDSSLAFASEVSSESIMLHVNIGIALCRRHKLTATEDKVEVSHLYSPLQQHQLCLSLHFQLASSHWSWLRRTRLLHSQPTSFFHWLLRRRHSTPFRNEPHVIGTYNCEVFDDWRSVSQGVSDRVWCNDSRITKSSNRKQGHGGCLVSLLASHQGEPGSTPGRVSGFSYVGIVPDDAAGQRVFSGISRFPRPSIPAPIPCSPQSLSSALKISLLRTAQISPLTHSNVPE</sequence>
<keyword evidence="3" id="KW-1185">Reference proteome</keyword>
<protein>
    <submittedName>
        <fullName evidence="2">Uncharacterized protein</fullName>
    </submittedName>
</protein>
<reference evidence="2 3" key="1">
    <citation type="submission" date="2023-02" db="EMBL/GenBank/DDBJ databases">
        <title>LHISI_Scaffold_Assembly.</title>
        <authorList>
            <person name="Stuart O.P."/>
            <person name="Cleave R."/>
            <person name="Magrath M.J.L."/>
            <person name="Mikheyev A.S."/>
        </authorList>
    </citation>
    <scope>NUCLEOTIDE SEQUENCE [LARGE SCALE GENOMIC DNA]</scope>
    <source>
        <strain evidence="2">Daus_M_001</strain>
        <tissue evidence="2">Leg muscle</tissue>
    </source>
</reference>
<organism evidence="2 3">
    <name type="scientific">Dryococelus australis</name>
    <dbReference type="NCBI Taxonomy" id="614101"/>
    <lineage>
        <taxon>Eukaryota</taxon>
        <taxon>Metazoa</taxon>
        <taxon>Ecdysozoa</taxon>
        <taxon>Arthropoda</taxon>
        <taxon>Hexapoda</taxon>
        <taxon>Insecta</taxon>
        <taxon>Pterygota</taxon>
        <taxon>Neoptera</taxon>
        <taxon>Polyneoptera</taxon>
        <taxon>Phasmatodea</taxon>
        <taxon>Verophasmatodea</taxon>
        <taxon>Anareolatae</taxon>
        <taxon>Phasmatidae</taxon>
        <taxon>Eurycanthinae</taxon>
        <taxon>Dryococelus</taxon>
    </lineage>
</organism>
<dbReference type="EMBL" id="JARBHB010000017">
    <property type="protein sequence ID" value="KAJ8865870.1"/>
    <property type="molecule type" value="Genomic_DNA"/>
</dbReference>
<evidence type="ECO:0000313" key="2">
    <source>
        <dbReference type="EMBL" id="KAJ8865870.1"/>
    </source>
</evidence>
<dbReference type="Proteomes" id="UP001159363">
    <property type="component" value="Chromosome 16"/>
</dbReference>
<evidence type="ECO:0000256" key="1">
    <source>
        <dbReference type="SAM" id="MobiDB-lite"/>
    </source>
</evidence>
<evidence type="ECO:0000313" key="3">
    <source>
        <dbReference type="Proteomes" id="UP001159363"/>
    </source>
</evidence>